<dbReference type="EMBL" id="BPRA01000005">
    <property type="protein sequence ID" value="GJE54669.1"/>
    <property type="molecule type" value="Genomic_DNA"/>
</dbReference>
<dbReference type="Proteomes" id="UP001055101">
    <property type="component" value="Unassembled WGS sequence"/>
</dbReference>
<gene>
    <name evidence="1" type="ORF">EKPJFOCH_1147</name>
</gene>
<comment type="caution">
    <text evidence="1">The sequence shown here is derived from an EMBL/GenBank/DDBJ whole genome shotgun (WGS) entry which is preliminary data.</text>
</comment>
<keyword evidence="2" id="KW-1185">Reference proteome</keyword>
<evidence type="ECO:0000313" key="2">
    <source>
        <dbReference type="Proteomes" id="UP001055101"/>
    </source>
</evidence>
<proteinExistence type="predicted"/>
<dbReference type="RefSeq" id="WP_147813360.1">
    <property type="nucleotide sequence ID" value="NZ_BPRA01000005.1"/>
</dbReference>
<protein>
    <recommendedName>
        <fullName evidence="3">Regulatory protein RecX</fullName>
    </recommendedName>
</protein>
<accession>A0ABQ4TIL9</accession>
<reference evidence="1" key="1">
    <citation type="journal article" date="2021" name="Front. Microbiol.">
        <title>Comprehensive Comparative Genomics and Phenotyping of Methylobacterium Species.</title>
        <authorList>
            <person name="Alessa O."/>
            <person name="Ogura Y."/>
            <person name="Fujitani Y."/>
            <person name="Takami H."/>
            <person name="Hayashi T."/>
            <person name="Sahin N."/>
            <person name="Tani A."/>
        </authorList>
    </citation>
    <scope>NUCLEOTIDE SEQUENCE</scope>
    <source>
        <strain evidence="1">DSM 23674</strain>
    </source>
</reference>
<reference evidence="1" key="2">
    <citation type="submission" date="2021-08" db="EMBL/GenBank/DDBJ databases">
        <authorList>
            <person name="Tani A."/>
            <person name="Ola A."/>
            <person name="Ogura Y."/>
            <person name="Katsura K."/>
            <person name="Hayashi T."/>
        </authorList>
    </citation>
    <scope>NUCLEOTIDE SEQUENCE</scope>
    <source>
        <strain evidence="1">DSM 23674</strain>
    </source>
</reference>
<evidence type="ECO:0008006" key="3">
    <source>
        <dbReference type="Google" id="ProtNLM"/>
    </source>
</evidence>
<sequence length="99" mass="11291">MLLRPRRSPAAGYRAADQDFDALIGRIRRLAAHRGYDRDALMSPMLRRLMPAKRPSKDPAAETAELRKRLKEAGLDANALDYLLRSVETELDFARLRLT</sequence>
<name>A0ABQ4TIL9_9HYPH</name>
<organism evidence="1 2">
    <name type="scientific">Methylobacterium thuringiense</name>
    <dbReference type="NCBI Taxonomy" id="1003091"/>
    <lineage>
        <taxon>Bacteria</taxon>
        <taxon>Pseudomonadati</taxon>
        <taxon>Pseudomonadota</taxon>
        <taxon>Alphaproteobacteria</taxon>
        <taxon>Hyphomicrobiales</taxon>
        <taxon>Methylobacteriaceae</taxon>
        <taxon>Methylobacterium</taxon>
    </lineage>
</organism>
<evidence type="ECO:0000313" key="1">
    <source>
        <dbReference type="EMBL" id="GJE54669.1"/>
    </source>
</evidence>